<dbReference type="FunFam" id="3.90.190.10:FF:000045">
    <property type="entry name" value="Tyrosine-protein phosphatase non-receptor type 12"/>
    <property type="match status" value="1"/>
</dbReference>
<proteinExistence type="inferred from homology"/>
<dbReference type="InterPro" id="IPR003595">
    <property type="entry name" value="Tyr_Pase_cat"/>
</dbReference>
<evidence type="ECO:0000313" key="13">
    <source>
        <dbReference type="Proteomes" id="UP000015101"/>
    </source>
</evidence>
<dbReference type="PROSITE" id="PS50055">
    <property type="entry name" value="TYR_PHOSPHATASE_PTP"/>
    <property type="match status" value="1"/>
</dbReference>
<dbReference type="EC" id="3.1.3.48" evidence="2"/>
<dbReference type="InParanoid" id="T1EEP0"/>
<keyword evidence="3" id="KW-0963">Cytoplasm</keyword>
<reference evidence="12" key="3">
    <citation type="submission" date="2015-06" db="UniProtKB">
        <authorList>
            <consortium name="EnsemblMetazoa"/>
        </authorList>
    </citation>
    <scope>IDENTIFICATION</scope>
</reference>
<evidence type="ECO:0000259" key="9">
    <source>
        <dbReference type="PROSITE" id="PS50055"/>
    </source>
</evidence>
<dbReference type="KEGG" id="hro:HELRODRAFT_108932"/>
<dbReference type="EnsemblMetazoa" id="HelroT108932">
    <property type="protein sequence ID" value="HelroP108932"/>
    <property type="gene ID" value="HelroG108932"/>
</dbReference>
<reference evidence="13" key="1">
    <citation type="submission" date="2012-12" db="EMBL/GenBank/DDBJ databases">
        <authorList>
            <person name="Hellsten U."/>
            <person name="Grimwood J."/>
            <person name="Chapman J.A."/>
            <person name="Shapiro H."/>
            <person name="Aerts A."/>
            <person name="Otillar R.P."/>
            <person name="Terry A.Y."/>
            <person name="Boore J.L."/>
            <person name="Simakov O."/>
            <person name="Marletaz F."/>
            <person name="Cho S.-J."/>
            <person name="Edsinger-Gonzales E."/>
            <person name="Havlak P."/>
            <person name="Kuo D.-H."/>
            <person name="Larsson T."/>
            <person name="Lv J."/>
            <person name="Arendt D."/>
            <person name="Savage R."/>
            <person name="Osoegawa K."/>
            <person name="de Jong P."/>
            <person name="Lindberg D.R."/>
            <person name="Seaver E.C."/>
            <person name="Weisblat D.A."/>
            <person name="Putnam N.H."/>
            <person name="Grigoriev I.V."/>
            <person name="Rokhsar D.S."/>
        </authorList>
    </citation>
    <scope>NUCLEOTIDE SEQUENCE</scope>
</reference>
<feature type="compositionally biased region" description="Polar residues" evidence="8">
    <location>
        <begin position="374"/>
        <end position="400"/>
    </location>
</feature>
<keyword evidence="4" id="KW-0597">Phosphoprotein</keyword>
<dbReference type="PRINTS" id="PR00700">
    <property type="entry name" value="PRTYPHPHTASE"/>
</dbReference>
<evidence type="ECO:0000256" key="3">
    <source>
        <dbReference type="ARBA" id="ARBA00022490"/>
    </source>
</evidence>
<comment type="subcellular location">
    <subcellularLocation>
        <location evidence="1">Cytoplasm</location>
    </subcellularLocation>
</comment>
<dbReference type="EMBL" id="KB095812">
    <property type="protein sequence ID" value="ESO11686.1"/>
    <property type="molecule type" value="Genomic_DNA"/>
</dbReference>
<dbReference type="OrthoDB" id="10253954at2759"/>
<dbReference type="PROSITE" id="PS50056">
    <property type="entry name" value="TYR_PHOSPHATASE_2"/>
    <property type="match status" value="1"/>
</dbReference>
<evidence type="ECO:0000313" key="12">
    <source>
        <dbReference type="EnsemblMetazoa" id="HelroP108932"/>
    </source>
</evidence>
<dbReference type="GO" id="GO:0004726">
    <property type="term" value="F:non-membrane spanning protein tyrosine phosphatase activity"/>
    <property type="evidence" value="ECO:0007669"/>
    <property type="project" value="InterPro"/>
</dbReference>
<evidence type="ECO:0000256" key="1">
    <source>
        <dbReference type="ARBA" id="ARBA00004496"/>
    </source>
</evidence>
<dbReference type="SUPFAM" id="SSF52799">
    <property type="entry name" value="(Phosphotyrosine protein) phosphatases II"/>
    <property type="match status" value="1"/>
</dbReference>
<evidence type="ECO:0000313" key="11">
    <source>
        <dbReference type="EMBL" id="ESO11686.1"/>
    </source>
</evidence>
<evidence type="ECO:0000256" key="2">
    <source>
        <dbReference type="ARBA" id="ARBA00013064"/>
    </source>
</evidence>
<evidence type="ECO:0000256" key="8">
    <source>
        <dbReference type="SAM" id="MobiDB-lite"/>
    </source>
</evidence>
<dbReference type="InterPro" id="IPR029021">
    <property type="entry name" value="Prot-tyrosine_phosphatase-like"/>
</dbReference>
<dbReference type="SMART" id="SM00194">
    <property type="entry name" value="PTPc"/>
    <property type="match status" value="1"/>
</dbReference>
<dbReference type="InterPro" id="IPR000387">
    <property type="entry name" value="Tyr_Pase_dom"/>
</dbReference>
<dbReference type="PANTHER" id="PTHR45983:SF2">
    <property type="entry name" value="PROTEIN-TYROSINE-PHOSPHATASE"/>
    <property type="match status" value="1"/>
</dbReference>
<accession>T1EEP0</accession>
<evidence type="ECO:0000256" key="5">
    <source>
        <dbReference type="ARBA" id="ARBA00022801"/>
    </source>
</evidence>
<dbReference type="STRING" id="6412.T1EEP0"/>
<evidence type="ECO:0000259" key="10">
    <source>
        <dbReference type="PROSITE" id="PS50056"/>
    </source>
</evidence>
<dbReference type="eggNOG" id="KOG0789">
    <property type="taxonomic scope" value="Eukaryota"/>
</dbReference>
<dbReference type="InterPro" id="IPR047170">
    <property type="entry name" value="PTN12/18/22"/>
</dbReference>
<dbReference type="HOGENOM" id="CLU_015557_0_0_1"/>
<dbReference type="InterPro" id="IPR016130">
    <property type="entry name" value="Tyr_Pase_AS"/>
</dbReference>
<dbReference type="Gene3D" id="3.90.190.10">
    <property type="entry name" value="Protein tyrosine phosphatase superfamily"/>
    <property type="match status" value="1"/>
</dbReference>
<evidence type="ECO:0000256" key="4">
    <source>
        <dbReference type="ARBA" id="ARBA00022553"/>
    </source>
</evidence>
<keyword evidence="5" id="KW-0378">Hydrolase</keyword>
<dbReference type="RefSeq" id="XP_009010174.1">
    <property type="nucleotide sequence ID" value="XM_009011926.1"/>
</dbReference>
<dbReference type="CTD" id="20195042"/>
<feature type="region of interest" description="Disordered" evidence="8">
    <location>
        <begin position="303"/>
        <end position="322"/>
    </location>
</feature>
<evidence type="ECO:0000256" key="6">
    <source>
        <dbReference type="ARBA" id="ARBA00022912"/>
    </source>
</evidence>
<feature type="region of interest" description="Disordered" evidence="8">
    <location>
        <begin position="330"/>
        <end position="423"/>
    </location>
</feature>
<dbReference type="OMA" id="TENHYSS"/>
<dbReference type="SMART" id="SM00404">
    <property type="entry name" value="PTPc_motif"/>
    <property type="match status" value="1"/>
</dbReference>
<sequence length="486" mass="56065">MENYLRKFLEHQQNLDEIERRGDESYGIEFMKLREFSQNIKTENHYSSSEGEKPINIHKNRYKDIVPFDFCRVKLKRKSDETDYINASFIKVSNWRQNYIAAQGPLPKTVDDFWAMIWDYDVTMVVMACQEMEGFPPKCQRYWNISKEEELKFGSLTVRMVLPRAEETIICRKLLVTDGKSKRNVTHLHYTKWPDKFVPKCIDSIIRLITAMREIHPIERPEPLVVHCSAGCGRTGTIMVIDYVKALLDNGKITEKFNLYDVIVEMRKQRMAIVQTQEQYQYVHEAVAKLFREKLQAIESHYYGNRPSMTGNASDDGEYESVMYKPPTMPKIVMLPGPQTAKISTTDKSRTPSPKVDFSKNASYSNNKDDDNTYKNMNSHQKSSTQGLSNKTKLSLNKSLSGDRKNDWNGGGSGAGSYSRSLYEDNPDYPYPIHSEPPKVPAKTYAGQNHLLAQKTPTVEYIYRGVNIGFPVRLKKPKGPRPFRSL</sequence>
<name>T1EEP0_HELRO</name>
<dbReference type="PANTHER" id="PTHR45983">
    <property type="entry name" value="TYROSINE PHOSPHATSE N18, PUTATIVE-RELATED"/>
    <property type="match status" value="1"/>
</dbReference>
<keyword evidence="13" id="KW-1185">Reference proteome</keyword>
<feature type="domain" description="Tyrosine specific protein phosphatases" evidence="10">
    <location>
        <begin position="203"/>
        <end position="281"/>
    </location>
</feature>
<dbReference type="EMBL" id="AMQM01002525">
    <property type="status" value="NOT_ANNOTATED_CDS"/>
    <property type="molecule type" value="Genomic_DNA"/>
</dbReference>
<dbReference type="GO" id="GO:0005634">
    <property type="term" value="C:nucleus"/>
    <property type="evidence" value="ECO:0000318"/>
    <property type="project" value="GO_Central"/>
</dbReference>
<evidence type="ECO:0000256" key="7">
    <source>
        <dbReference type="ARBA" id="ARBA00034734"/>
    </source>
</evidence>
<protein>
    <recommendedName>
        <fullName evidence="2">protein-tyrosine-phosphatase</fullName>
        <ecNumber evidence="2">3.1.3.48</ecNumber>
    </recommendedName>
</protein>
<feature type="domain" description="Tyrosine-protein phosphatase" evidence="9">
    <location>
        <begin position="26"/>
        <end position="290"/>
    </location>
</feature>
<dbReference type="GeneID" id="20195042"/>
<comment type="similarity">
    <text evidence="7">Belongs to the protein-tyrosine phosphatase family. Non-receptor class 4 subfamily.</text>
</comment>
<organism evidence="12 13">
    <name type="scientific">Helobdella robusta</name>
    <name type="common">Californian leech</name>
    <dbReference type="NCBI Taxonomy" id="6412"/>
    <lineage>
        <taxon>Eukaryota</taxon>
        <taxon>Metazoa</taxon>
        <taxon>Spiralia</taxon>
        <taxon>Lophotrochozoa</taxon>
        <taxon>Annelida</taxon>
        <taxon>Clitellata</taxon>
        <taxon>Hirudinea</taxon>
        <taxon>Rhynchobdellida</taxon>
        <taxon>Glossiphoniidae</taxon>
        <taxon>Helobdella</taxon>
    </lineage>
</organism>
<dbReference type="GO" id="GO:0004725">
    <property type="term" value="F:protein tyrosine phosphatase activity"/>
    <property type="evidence" value="ECO:0000318"/>
    <property type="project" value="GO_Central"/>
</dbReference>
<dbReference type="AlphaFoldDB" id="T1EEP0"/>
<keyword evidence="6" id="KW-0904">Protein phosphatase</keyword>
<dbReference type="GO" id="GO:0005737">
    <property type="term" value="C:cytoplasm"/>
    <property type="evidence" value="ECO:0000318"/>
    <property type="project" value="GO_Central"/>
</dbReference>
<dbReference type="InterPro" id="IPR000242">
    <property type="entry name" value="PTP_cat"/>
</dbReference>
<gene>
    <name evidence="12" type="primary">20195042</name>
    <name evidence="11" type="ORF">HELRODRAFT_108932</name>
</gene>
<reference evidence="11 13" key="2">
    <citation type="journal article" date="2013" name="Nature">
        <title>Insights into bilaterian evolution from three spiralian genomes.</title>
        <authorList>
            <person name="Simakov O."/>
            <person name="Marletaz F."/>
            <person name="Cho S.J."/>
            <person name="Edsinger-Gonzales E."/>
            <person name="Havlak P."/>
            <person name="Hellsten U."/>
            <person name="Kuo D.H."/>
            <person name="Larsson T."/>
            <person name="Lv J."/>
            <person name="Arendt D."/>
            <person name="Savage R."/>
            <person name="Osoegawa K."/>
            <person name="de Jong P."/>
            <person name="Grimwood J."/>
            <person name="Chapman J.A."/>
            <person name="Shapiro H."/>
            <person name="Aerts A."/>
            <person name="Otillar R.P."/>
            <person name="Terry A.Y."/>
            <person name="Boore J.L."/>
            <person name="Grigoriev I.V."/>
            <person name="Lindberg D.R."/>
            <person name="Seaver E.C."/>
            <person name="Weisblat D.A."/>
            <person name="Putnam N.H."/>
            <person name="Rokhsar D.S."/>
        </authorList>
    </citation>
    <scope>NUCLEOTIDE SEQUENCE</scope>
</reference>
<dbReference type="Pfam" id="PF00102">
    <property type="entry name" value="Y_phosphatase"/>
    <property type="match status" value="1"/>
</dbReference>
<dbReference type="PROSITE" id="PS00383">
    <property type="entry name" value="TYR_PHOSPHATASE_1"/>
    <property type="match status" value="1"/>
</dbReference>
<dbReference type="Proteomes" id="UP000015101">
    <property type="component" value="Unassembled WGS sequence"/>
</dbReference>